<dbReference type="PANTHER" id="PTHR42993">
    <property type="entry name" value="MAOC-LIKE DEHYDRATASE DOMAIN-CONTAINING PROTEIN"/>
    <property type="match status" value="1"/>
</dbReference>
<feature type="domain" description="MaoC-like" evidence="2">
    <location>
        <begin position="20"/>
        <end position="135"/>
    </location>
</feature>
<protein>
    <submittedName>
        <fullName evidence="3">MaoC family dehydratase</fullName>
    </submittedName>
</protein>
<reference evidence="4" key="1">
    <citation type="journal article" date="2019" name="Int. J. Syst. Evol. Microbiol.">
        <title>The Global Catalogue of Microorganisms (GCM) 10K type strain sequencing project: providing services to taxonomists for standard genome sequencing and annotation.</title>
        <authorList>
            <consortium name="The Broad Institute Genomics Platform"/>
            <consortium name="The Broad Institute Genome Sequencing Center for Infectious Disease"/>
            <person name="Wu L."/>
            <person name="Ma J."/>
        </authorList>
    </citation>
    <scope>NUCLEOTIDE SEQUENCE [LARGE SCALE GENOMIC DNA]</scope>
    <source>
        <strain evidence="4">CCUG 52478</strain>
    </source>
</reference>
<comment type="similarity">
    <text evidence="1">Belongs to the enoyl-CoA hydratase/isomerase family.</text>
</comment>
<dbReference type="PANTHER" id="PTHR42993:SF1">
    <property type="entry name" value="MAOC-LIKE DEHYDRATASE DOMAIN-CONTAINING PROTEIN"/>
    <property type="match status" value="1"/>
</dbReference>
<dbReference type="Proteomes" id="UP001597229">
    <property type="component" value="Unassembled WGS sequence"/>
</dbReference>
<evidence type="ECO:0000256" key="1">
    <source>
        <dbReference type="ARBA" id="ARBA00005254"/>
    </source>
</evidence>
<evidence type="ECO:0000313" key="3">
    <source>
        <dbReference type="EMBL" id="MFD1250176.1"/>
    </source>
</evidence>
<sequence>MAEIAVTPRVLAPDEYVASVGELLGRSGWQRIDQGRIDAFAAVTGDDQWIHVDRERAAGTELGTTIAHGYLTLSLLPSLVGEVYRVEGVRKAVNYGLDRVRFPAPVPAGSRVRAAVRLVAAERGGDRVRAVVETTVEREGDERPACVARSVSLLYLDRGDA</sequence>
<dbReference type="InterPro" id="IPR029069">
    <property type="entry name" value="HotDog_dom_sf"/>
</dbReference>
<dbReference type="CDD" id="cd03450">
    <property type="entry name" value="NodN"/>
    <property type="match status" value="1"/>
</dbReference>
<dbReference type="Pfam" id="PF01575">
    <property type="entry name" value="MaoC_dehydratas"/>
    <property type="match status" value="1"/>
</dbReference>
<proteinExistence type="inferred from homology"/>
<comment type="caution">
    <text evidence="3">The sequence shown here is derived from an EMBL/GenBank/DDBJ whole genome shotgun (WGS) entry which is preliminary data.</text>
</comment>
<dbReference type="Gene3D" id="3.10.129.10">
    <property type="entry name" value="Hotdog Thioesterase"/>
    <property type="match status" value="1"/>
</dbReference>
<keyword evidence="4" id="KW-1185">Reference proteome</keyword>
<accession>A0ABW3W4C4</accession>
<gene>
    <name evidence="3" type="ORF">ACFQ3F_20430</name>
</gene>
<dbReference type="InterPro" id="IPR039375">
    <property type="entry name" value="NodN-like"/>
</dbReference>
<dbReference type="InterPro" id="IPR002539">
    <property type="entry name" value="MaoC-like_dom"/>
</dbReference>
<name>A0ABW3W4C4_9ACTN</name>
<dbReference type="EMBL" id="JBHTLX010000023">
    <property type="protein sequence ID" value="MFD1250176.1"/>
    <property type="molecule type" value="Genomic_DNA"/>
</dbReference>
<evidence type="ECO:0000313" key="4">
    <source>
        <dbReference type="Proteomes" id="UP001597229"/>
    </source>
</evidence>
<dbReference type="SUPFAM" id="SSF54637">
    <property type="entry name" value="Thioesterase/thiol ester dehydrase-isomerase"/>
    <property type="match status" value="1"/>
</dbReference>
<dbReference type="RefSeq" id="WP_367919485.1">
    <property type="nucleotide sequence ID" value="NZ_BAABAC010000023.1"/>
</dbReference>
<organism evidence="3 4">
    <name type="scientific">Nocardioides ginsengisoli</name>
    <dbReference type="NCBI Taxonomy" id="363868"/>
    <lineage>
        <taxon>Bacteria</taxon>
        <taxon>Bacillati</taxon>
        <taxon>Actinomycetota</taxon>
        <taxon>Actinomycetes</taxon>
        <taxon>Propionibacteriales</taxon>
        <taxon>Nocardioidaceae</taxon>
        <taxon>Nocardioides</taxon>
    </lineage>
</organism>
<evidence type="ECO:0000259" key="2">
    <source>
        <dbReference type="Pfam" id="PF01575"/>
    </source>
</evidence>